<reference evidence="12" key="2">
    <citation type="journal article" date="2023" name="Microbiol Resour">
        <title>Decontamination and Annotation of the Draft Genome Sequence of the Oomycete Lagenidium giganteum ARSEF 373.</title>
        <authorList>
            <person name="Morgan W.R."/>
            <person name="Tartar A."/>
        </authorList>
    </citation>
    <scope>NUCLEOTIDE SEQUENCE</scope>
    <source>
        <strain evidence="12">ARSEF 373</strain>
    </source>
</reference>
<feature type="compositionally biased region" description="Basic and acidic residues" evidence="10">
    <location>
        <begin position="567"/>
        <end position="591"/>
    </location>
</feature>
<evidence type="ECO:0000313" key="13">
    <source>
        <dbReference type="Proteomes" id="UP001146120"/>
    </source>
</evidence>
<dbReference type="InterPro" id="IPR023379">
    <property type="entry name" value="BART_dom"/>
</dbReference>
<evidence type="ECO:0000259" key="11">
    <source>
        <dbReference type="Pfam" id="PF11527"/>
    </source>
</evidence>
<proteinExistence type="inferred from homology"/>
<dbReference type="GO" id="GO:0097546">
    <property type="term" value="C:ciliary base"/>
    <property type="evidence" value="ECO:0007669"/>
    <property type="project" value="TreeGrafter"/>
</dbReference>
<comment type="similarity">
    <text evidence="3">Belongs to the CFAP36 family.</text>
</comment>
<dbReference type="Proteomes" id="UP001146120">
    <property type="component" value="Unassembled WGS sequence"/>
</dbReference>
<keyword evidence="8" id="KW-0966">Cell projection</keyword>
<dbReference type="AlphaFoldDB" id="A0AAV2YIU6"/>
<feature type="domain" description="BART" evidence="11">
    <location>
        <begin position="4"/>
        <end position="129"/>
    </location>
</feature>
<comment type="caution">
    <text evidence="12">The sequence shown here is derived from an EMBL/GenBank/DDBJ whole genome shotgun (WGS) entry which is preliminary data.</text>
</comment>
<organism evidence="12 13">
    <name type="scientific">Lagenidium giganteum</name>
    <dbReference type="NCBI Taxonomy" id="4803"/>
    <lineage>
        <taxon>Eukaryota</taxon>
        <taxon>Sar</taxon>
        <taxon>Stramenopiles</taxon>
        <taxon>Oomycota</taxon>
        <taxon>Peronosporomycetes</taxon>
        <taxon>Pythiales</taxon>
        <taxon>Pythiaceae</taxon>
    </lineage>
</organism>
<comment type="subcellular location">
    <subcellularLocation>
        <location evidence="1">Cell projection</location>
        <location evidence="1">Cilium</location>
    </subcellularLocation>
    <subcellularLocation>
        <location evidence="2">Cytoplasm</location>
    </subcellularLocation>
</comment>
<reference evidence="12" key="1">
    <citation type="submission" date="2022-11" db="EMBL/GenBank/DDBJ databases">
        <authorList>
            <person name="Morgan W.R."/>
            <person name="Tartar A."/>
        </authorList>
    </citation>
    <scope>NUCLEOTIDE SEQUENCE</scope>
    <source>
        <strain evidence="12">ARSEF 373</strain>
    </source>
</reference>
<evidence type="ECO:0000256" key="5">
    <source>
        <dbReference type="ARBA" id="ARBA00022490"/>
    </source>
</evidence>
<dbReference type="EMBL" id="DAKRPA010000226">
    <property type="protein sequence ID" value="DAZ94940.1"/>
    <property type="molecule type" value="Genomic_DNA"/>
</dbReference>
<evidence type="ECO:0000256" key="6">
    <source>
        <dbReference type="ARBA" id="ARBA00023054"/>
    </source>
</evidence>
<keyword evidence="7" id="KW-0969">Cilium</keyword>
<evidence type="ECO:0000256" key="7">
    <source>
        <dbReference type="ARBA" id="ARBA00023069"/>
    </source>
</evidence>
<evidence type="ECO:0000256" key="1">
    <source>
        <dbReference type="ARBA" id="ARBA00004138"/>
    </source>
</evidence>
<evidence type="ECO:0000256" key="2">
    <source>
        <dbReference type="ARBA" id="ARBA00004496"/>
    </source>
</evidence>
<name>A0AAV2YIU6_9STRA</name>
<dbReference type="InterPro" id="IPR038888">
    <property type="entry name" value="CFAP36"/>
</dbReference>
<evidence type="ECO:0000256" key="9">
    <source>
        <dbReference type="ARBA" id="ARBA00031593"/>
    </source>
</evidence>
<evidence type="ECO:0000256" key="4">
    <source>
        <dbReference type="ARBA" id="ARBA00021815"/>
    </source>
</evidence>
<dbReference type="PANTHER" id="PTHR21532:SF0">
    <property type="entry name" value="CILIA- AND FLAGELLA-ASSOCIATED PROTEIN 36"/>
    <property type="match status" value="1"/>
</dbReference>
<evidence type="ECO:0000256" key="10">
    <source>
        <dbReference type="SAM" id="MobiDB-lite"/>
    </source>
</evidence>
<keyword evidence="6" id="KW-0175">Coiled coil</keyword>
<sequence>MADTEFLVDAVAQFLQQERWLQAVEGFLEAHYQCFFPTAEREDAKEPLEKKVCSYTHEQFAVFTQFKDLVERLLEEVIGELGCTGEDLVATIKRNARPSGERRFFVKTLLSFDDYDAFCAKITQYAAEKIGTSSAIALSSEWMPNNRLTKKIWTAAGTAVIPQAETEMSREYSDWLLQLTLARSILEAKQLGQLDPAEESYLPWAEAFVQLTESNTSAETTTQEEKQYDEASTSQAYEEYSACETPAPDSSAIPVENEQMKELERSLMRERFKVDLLIAQRIADANAETKRQLLHLTAAEIAAEEAKEAYGNSDEEDLEALFKQVDKVAERLKIVKAKCFEFKNIAQDKMDLMYLFLKEKIHHHEDLVSQVKDISDFIFSHIEQSDAALVPLLLEWLLLESEAQRAQSQIHEMLGQGQSAPPVPDEGYFVQMWDENSQCFYYCNNVTFVSVWEPPACGYYDINNEFHTPEVVTAETSEAKDADTAALGPSASDAKLNASETSAALAGITIDDDTDMEDLIGMEQVLDRISKEHDEERKRLELVMQIEKARQKEELNRRREKKRRERLAKQLRKDDEVKRKAEEDNGTKATEKQQPAPPAGPPPPSASAVPPFRSAPSVADLRAEAKAADYSDGPSNVLLMAKPRIDFTQTLAEGQAKRLFEKHGLPAPPAPAQAMLNPSTVRYLTEQMAYKNPDIWNKAQEQLMEESEGIMAEEK</sequence>
<feature type="compositionally biased region" description="Low complexity" evidence="10">
    <location>
        <begin position="606"/>
        <end position="615"/>
    </location>
</feature>
<feature type="compositionally biased region" description="Pro residues" evidence="10">
    <location>
        <begin position="595"/>
        <end position="605"/>
    </location>
</feature>
<evidence type="ECO:0000256" key="8">
    <source>
        <dbReference type="ARBA" id="ARBA00023273"/>
    </source>
</evidence>
<protein>
    <recommendedName>
        <fullName evidence="4">Cilia- and flagella-associated protein 36</fullName>
    </recommendedName>
    <alternativeName>
        <fullName evidence="9">Coiled-coil domain-containing protein 104</fullName>
    </alternativeName>
</protein>
<accession>A0AAV2YIU6</accession>
<dbReference type="GO" id="GO:0005930">
    <property type="term" value="C:axoneme"/>
    <property type="evidence" value="ECO:0007669"/>
    <property type="project" value="TreeGrafter"/>
</dbReference>
<dbReference type="Gene3D" id="1.20.1520.10">
    <property type="entry name" value="ADP-ribosylation factor-like 2-binding protein, domain"/>
    <property type="match status" value="1"/>
</dbReference>
<gene>
    <name evidence="12" type="ORF">N0F65_012657</name>
</gene>
<feature type="region of interest" description="Disordered" evidence="10">
    <location>
        <begin position="215"/>
        <end position="255"/>
    </location>
</feature>
<evidence type="ECO:0000313" key="12">
    <source>
        <dbReference type="EMBL" id="DAZ94940.1"/>
    </source>
</evidence>
<dbReference type="InterPro" id="IPR042541">
    <property type="entry name" value="BART_sf"/>
</dbReference>
<evidence type="ECO:0000256" key="3">
    <source>
        <dbReference type="ARBA" id="ARBA00007460"/>
    </source>
</evidence>
<feature type="region of interest" description="Disordered" evidence="10">
    <location>
        <begin position="551"/>
        <end position="615"/>
    </location>
</feature>
<keyword evidence="13" id="KW-1185">Reference proteome</keyword>
<dbReference type="Pfam" id="PF11527">
    <property type="entry name" value="ARL2_Bind_BART"/>
    <property type="match status" value="1"/>
</dbReference>
<keyword evidence="5" id="KW-0963">Cytoplasm</keyword>
<dbReference type="PANTHER" id="PTHR21532">
    <property type="entry name" value="PHOSPHODIESTERASE HL"/>
    <property type="match status" value="1"/>
</dbReference>